<dbReference type="InterPro" id="IPR025665">
    <property type="entry name" value="Beta-barrel_OMP_2"/>
</dbReference>
<keyword evidence="1" id="KW-0732">Signal</keyword>
<name>A0A077EH33_9FLAO</name>
<evidence type="ECO:0000313" key="3">
    <source>
        <dbReference type="EMBL" id="AIL46742.1"/>
    </source>
</evidence>
<dbReference type="AlphaFoldDB" id="A0A077EH33"/>
<feature type="signal peptide" evidence="1">
    <location>
        <begin position="1"/>
        <end position="18"/>
    </location>
</feature>
<evidence type="ECO:0000256" key="1">
    <source>
        <dbReference type="SAM" id="SignalP"/>
    </source>
</evidence>
<dbReference type="STRING" id="1338011.BD94_2967"/>
<feature type="domain" description="Outer membrane protein beta-barrel" evidence="2">
    <location>
        <begin position="16"/>
        <end position="175"/>
    </location>
</feature>
<reference evidence="3" key="2">
    <citation type="journal article" date="2015" name="Genome Biol. Evol.">
        <title>Complete Genome Sequence and Transcriptomic Analysis of the Novel Pathogen Elizabethkingia anophelis in Response to Oxidative Stress.</title>
        <authorList>
            <person name="Li Y."/>
            <person name="Liu Y."/>
            <person name="Chew S.C."/>
            <person name="Tay M."/>
            <person name="Salido M.M."/>
            <person name="Teo J."/>
            <person name="Lauro F.M."/>
            <person name="Givskov M."/>
            <person name="Yang L."/>
        </authorList>
    </citation>
    <scope>NUCLEOTIDE SEQUENCE</scope>
    <source>
        <strain evidence="3">NUHP1</strain>
    </source>
</reference>
<dbReference type="GeneID" id="56684136"/>
<gene>
    <name evidence="3" type="ORF">BD94_2967</name>
</gene>
<dbReference type="HOGENOM" id="CLU_082049_5_0_10"/>
<accession>A0A077EH33</accession>
<organism evidence="3 4">
    <name type="scientific">Elizabethkingia anophelis NUHP1</name>
    <dbReference type="NCBI Taxonomy" id="1338011"/>
    <lineage>
        <taxon>Bacteria</taxon>
        <taxon>Pseudomonadati</taxon>
        <taxon>Bacteroidota</taxon>
        <taxon>Flavobacteriia</taxon>
        <taxon>Flavobacteriales</taxon>
        <taxon>Weeksellaceae</taxon>
        <taxon>Elizabethkingia</taxon>
    </lineage>
</organism>
<dbReference type="RefSeq" id="WP_021347282.1">
    <property type="nucleotide sequence ID" value="NZ_CP007547.1"/>
</dbReference>
<dbReference type="Pfam" id="PF13568">
    <property type="entry name" value="OMP_b-brl_2"/>
    <property type="match status" value="1"/>
</dbReference>
<sequence>MRKILIPLMICFAVAAQAQVSIGVRVNALFNTSSSNWNTIGTTAKNAFTNPKDVAGFNIGLSTKFKLPATPIFLMPEIYYTNFKSKVTYVDYDNRDIFEISAKSQRIDIPILAGIDIIGPVSVFAGPVLSTNLSNNKDSGNFEVDGSGKLSVGYQFGANVKISKIIVNARYEGSFSRDERKFINKTSGKAINYDNRPSMLLLGLGYQF</sequence>
<dbReference type="KEGG" id="eao:BD94_2967"/>
<dbReference type="Proteomes" id="UP000028933">
    <property type="component" value="Chromosome"/>
</dbReference>
<reference evidence="3" key="1">
    <citation type="journal article" date="2013" name="Lancet">
        <title>First case of E anophelis outbreak in an intensive-care unit.</title>
        <authorList>
            <person name="Teo J."/>
            <person name="Tan S.Y."/>
            <person name="Tay M."/>
            <person name="Ding Y."/>
            <person name="Kjelleberg S."/>
            <person name="Givskov M."/>
            <person name="Lin R.T."/>
            <person name="Yang L."/>
        </authorList>
    </citation>
    <scope>NUCLEOTIDE SEQUENCE [LARGE SCALE GENOMIC DNA]</scope>
    <source>
        <strain evidence="3">NUHP1</strain>
    </source>
</reference>
<protein>
    <recommendedName>
        <fullName evidence="2">Outer membrane protein beta-barrel domain-containing protein</fullName>
    </recommendedName>
</protein>
<proteinExistence type="predicted"/>
<evidence type="ECO:0000313" key="4">
    <source>
        <dbReference type="Proteomes" id="UP000028933"/>
    </source>
</evidence>
<dbReference type="EMBL" id="CP007547">
    <property type="protein sequence ID" value="AIL46742.1"/>
    <property type="molecule type" value="Genomic_DNA"/>
</dbReference>
<dbReference type="eggNOG" id="COG3637">
    <property type="taxonomic scope" value="Bacteria"/>
</dbReference>
<feature type="chain" id="PRO_5001717716" description="Outer membrane protein beta-barrel domain-containing protein" evidence="1">
    <location>
        <begin position="19"/>
        <end position="208"/>
    </location>
</feature>
<evidence type="ECO:0000259" key="2">
    <source>
        <dbReference type="Pfam" id="PF13568"/>
    </source>
</evidence>